<dbReference type="PRINTS" id="PR00598">
    <property type="entry name" value="HTHMARR"/>
</dbReference>
<proteinExistence type="predicted"/>
<dbReference type="SUPFAM" id="SSF46785">
    <property type="entry name" value="Winged helix' DNA-binding domain"/>
    <property type="match status" value="1"/>
</dbReference>
<evidence type="ECO:0000256" key="2">
    <source>
        <dbReference type="ARBA" id="ARBA00023125"/>
    </source>
</evidence>
<dbReference type="SMART" id="SM00347">
    <property type="entry name" value="HTH_MARR"/>
    <property type="match status" value="1"/>
</dbReference>
<name>A0ABX0ZVV2_9ACTN</name>
<comment type="caution">
    <text evidence="5">The sequence shown here is derived from an EMBL/GenBank/DDBJ whole genome shotgun (WGS) entry which is preliminary data.</text>
</comment>
<dbReference type="InterPro" id="IPR023187">
    <property type="entry name" value="Tscrpt_reg_MarR-type_CS"/>
</dbReference>
<protein>
    <submittedName>
        <fullName evidence="5">Winged helix-turn-helix transcriptional regulator</fullName>
    </submittedName>
</protein>
<evidence type="ECO:0000259" key="4">
    <source>
        <dbReference type="PROSITE" id="PS50995"/>
    </source>
</evidence>
<sequence length="151" mass="16140">MTPVTPITAVFNDLVRVETRLFNALSARLREQHGLSLGQFEFMAIIDRTPGCRVLDIAHEVAITVGAVSKAVDRLVAAGWCVRTAHPEDRRSSVLTLTPEGAALLATARPTIERELTALTSAVTPADLARTAETLATLRASLEAAREGQPG</sequence>
<dbReference type="EMBL" id="JAATEJ010000026">
    <property type="protein sequence ID" value="NJP47072.1"/>
    <property type="molecule type" value="Genomic_DNA"/>
</dbReference>
<dbReference type="Proteomes" id="UP000734511">
    <property type="component" value="Unassembled WGS sequence"/>
</dbReference>
<evidence type="ECO:0000313" key="5">
    <source>
        <dbReference type="EMBL" id="NJP47072.1"/>
    </source>
</evidence>
<dbReference type="RefSeq" id="WP_167985909.1">
    <property type="nucleotide sequence ID" value="NZ_JAATEJ010000026.1"/>
</dbReference>
<reference evidence="5 6" key="1">
    <citation type="submission" date="2020-03" db="EMBL/GenBank/DDBJ databases">
        <title>WGS of actinomycetes isolated from Thailand.</title>
        <authorList>
            <person name="Thawai C."/>
        </authorList>
    </citation>
    <scope>NUCLEOTIDE SEQUENCE [LARGE SCALE GENOMIC DNA]</scope>
    <source>
        <strain evidence="5 6">PRB2-1</strain>
    </source>
</reference>
<keyword evidence="6" id="KW-1185">Reference proteome</keyword>
<evidence type="ECO:0000313" key="6">
    <source>
        <dbReference type="Proteomes" id="UP000734511"/>
    </source>
</evidence>
<dbReference type="Pfam" id="PF01047">
    <property type="entry name" value="MarR"/>
    <property type="match status" value="1"/>
</dbReference>
<dbReference type="PANTHER" id="PTHR33164:SF94">
    <property type="entry name" value="TRANSCRIPTIONAL REGULATORY PROTEIN-RELATED"/>
    <property type="match status" value="1"/>
</dbReference>
<dbReference type="PROSITE" id="PS01117">
    <property type="entry name" value="HTH_MARR_1"/>
    <property type="match status" value="1"/>
</dbReference>
<dbReference type="PANTHER" id="PTHR33164">
    <property type="entry name" value="TRANSCRIPTIONAL REGULATOR, MARR FAMILY"/>
    <property type="match status" value="1"/>
</dbReference>
<evidence type="ECO:0000256" key="1">
    <source>
        <dbReference type="ARBA" id="ARBA00023015"/>
    </source>
</evidence>
<keyword evidence="2" id="KW-0238">DNA-binding</keyword>
<dbReference type="InterPro" id="IPR036388">
    <property type="entry name" value="WH-like_DNA-bd_sf"/>
</dbReference>
<dbReference type="InterPro" id="IPR036390">
    <property type="entry name" value="WH_DNA-bd_sf"/>
</dbReference>
<gene>
    <name evidence="5" type="ORF">HCN08_27250</name>
</gene>
<accession>A0ABX0ZVV2</accession>
<dbReference type="InterPro" id="IPR000835">
    <property type="entry name" value="HTH_MarR-typ"/>
</dbReference>
<keyword evidence="3" id="KW-0804">Transcription</keyword>
<dbReference type="Gene3D" id="1.10.10.10">
    <property type="entry name" value="Winged helix-like DNA-binding domain superfamily/Winged helix DNA-binding domain"/>
    <property type="match status" value="1"/>
</dbReference>
<keyword evidence="1" id="KW-0805">Transcription regulation</keyword>
<dbReference type="PROSITE" id="PS50995">
    <property type="entry name" value="HTH_MARR_2"/>
    <property type="match status" value="1"/>
</dbReference>
<evidence type="ECO:0000256" key="3">
    <source>
        <dbReference type="ARBA" id="ARBA00023163"/>
    </source>
</evidence>
<organism evidence="5 6">
    <name type="scientific">Actinacidiphila epipremni</name>
    <dbReference type="NCBI Taxonomy" id="2053013"/>
    <lineage>
        <taxon>Bacteria</taxon>
        <taxon>Bacillati</taxon>
        <taxon>Actinomycetota</taxon>
        <taxon>Actinomycetes</taxon>
        <taxon>Kitasatosporales</taxon>
        <taxon>Streptomycetaceae</taxon>
        <taxon>Actinacidiphila</taxon>
    </lineage>
</organism>
<dbReference type="InterPro" id="IPR039422">
    <property type="entry name" value="MarR/SlyA-like"/>
</dbReference>
<feature type="domain" description="HTH marR-type" evidence="4">
    <location>
        <begin position="7"/>
        <end position="144"/>
    </location>
</feature>